<keyword evidence="2" id="KW-0614">Plasmid</keyword>
<reference evidence="3 4" key="7">
    <citation type="submission" date="2021-03" db="EMBL/GenBank/DDBJ databases">
        <authorList>
            <person name="Stanton E."/>
        </authorList>
    </citation>
    <scope>NUCLEOTIDE SEQUENCE [LARGE SCALE GENOMIC DNA]</scope>
    <source>
        <strain evidence="3 4">2020EL-00037</strain>
    </source>
</reference>
<dbReference type="KEGG" id="koc:AB185_01035"/>
<evidence type="ECO:0000313" key="3">
    <source>
        <dbReference type="EMBL" id="MBQ0603654.1"/>
    </source>
</evidence>
<proteinExistence type="inferred from homology"/>
<reference evidence="2" key="5">
    <citation type="journal article" date="2004" name="Plasmid">
        <title>The SHV-5 extended-spectrum beta-lactamase gene of pACM1 is located on the remnant of a compound transposon.</title>
        <authorList>
            <person name="Preston K.E."/>
            <person name="Venezia R.A."/>
            <person name="Stellrecht K.A."/>
        </authorList>
    </citation>
    <scope>NUCLEOTIDE SEQUENCE</scope>
    <source>
        <strain evidence="2">ATCC 51983</strain>
        <plasmid evidence="2">pACM1</plasmid>
    </source>
</reference>
<dbReference type="InterPro" id="IPR004914">
    <property type="entry name" value="Antirestrict"/>
</dbReference>
<evidence type="ECO:0000256" key="1">
    <source>
        <dbReference type="ARBA" id="ARBA00008618"/>
    </source>
</evidence>
<name>A0A088FMV2_KLEOX</name>
<reference evidence="2" key="4">
    <citation type="journal article" date="2002" name="Plasmid">
        <title>Chromosomal sequences from Klebsiella pneumoniae flank the SHV-5 extended-spectrum beta-lactamase gene in pACM1.</title>
        <authorList>
            <person name="Preston K.E."/>
            <person name="Venezia R.A."/>
        </authorList>
    </citation>
    <scope>NUCLEOTIDE SEQUENCE</scope>
    <source>
        <strain evidence="2">ATCC 51983</strain>
        <plasmid evidence="2">pACM1</plasmid>
    </source>
</reference>
<accession>A0A088FMV2</accession>
<dbReference type="Pfam" id="PF03230">
    <property type="entry name" value="Antirestrict"/>
    <property type="match status" value="1"/>
</dbReference>
<dbReference type="RefSeq" id="WP_004206916.1">
    <property type="nucleotide sequence ID" value="NC_024997.1"/>
</dbReference>
<reference evidence="2" key="2">
    <citation type="journal article" date="1999" name="Plasmid">
        <title>The cassettes and 3' conserved segment of an integron from Klebsiella oxytoca plasmid pACM1.</title>
        <authorList>
            <person name="Preston K.E."/>
            <person name="Radomski C.C."/>
            <person name="Venezia R.A."/>
        </authorList>
    </citation>
    <scope>NUCLEOTIDE SEQUENCE</scope>
    <source>
        <strain evidence="2">ATCC 51983</strain>
        <plasmid evidence="2">pACM1</plasmid>
    </source>
</reference>
<dbReference type="OrthoDB" id="1164967at2"/>
<geneLocation type="plasmid" evidence="2">
    <name>pACM1</name>
</geneLocation>
<keyword evidence="4" id="KW-1185">Reference proteome</keyword>
<dbReference type="PATRIC" id="fig|571.108.peg.6527"/>
<dbReference type="InterPro" id="IPR042297">
    <property type="entry name" value="Antirestriction_sf"/>
</dbReference>
<evidence type="ECO:0000313" key="2">
    <source>
        <dbReference type="EMBL" id="AIM47888.1"/>
    </source>
</evidence>
<reference evidence="2" key="1">
    <citation type="journal article" date="1997" name="Plasmid">
        <title>The resistance and integrase genes of pACM1, a conjugative multiple-resistance plasmid, from Klebsiella oxytoca.</title>
        <authorList>
            <person name="Preston K.E."/>
            <person name="Kacica M.A."/>
            <person name="Limberger R.J."/>
            <person name="Archinal W.A."/>
            <person name="Venezia R.A."/>
        </authorList>
    </citation>
    <scope>NUCLEOTIDE SEQUENCE</scope>
    <source>
        <strain evidence="2">ATCC 51983</strain>
        <plasmid evidence="2">pACM1</plasmid>
    </source>
</reference>
<gene>
    <name evidence="2" type="primary">klcA</name>
    <name evidence="3" type="ORF">J7S78_28050</name>
</gene>
<evidence type="ECO:0000313" key="4">
    <source>
        <dbReference type="Proteomes" id="UP000673434"/>
    </source>
</evidence>
<organism evidence="2">
    <name type="scientific">Klebsiella oxytoca</name>
    <dbReference type="NCBI Taxonomy" id="571"/>
    <lineage>
        <taxon>Bacteria</taxon>
        <taxon>Pseudomonadati</taxon>
        <taxon>Pseudomonadota</taxon>
        <taxon>Gammaproteobacteria</taxon>
        <taxon>Enterobacterales</taxon>
        <taxon>Enterobacteriaceae</taxon>
        <taxon>Klebsiella/Raoultella group</taxon>
        <taxon>Klebsiella</taxon>
    </lineage>
</organism>
<dbReference type="AlphaFoldDB" id="A0A088FMV2"/>
<dbReference type="EMBL" id="KJ541681">
    <property type="protein sequence ID" value="AIM47888.1"/>
    <property type="molecule type" value="Genomic_DNA"/>
</dbReference>
<protein>
    <submittedName>
        <fullName evidence="3">Antirestriction protein</fullName>
    </submittedName>
    <submittedName>
        <fullName evidence="2">Putative anti-restriction protein</fullName>
    </submittedName>
</protein>
<dbReference type="Proteomes" id="UP000673434">
    <property type="component" value="Unassembled WGS sequence"/>
</dbReference>
<reference evidence="2" key="3">
    <citation type="journal article" date="2000" name="Plasmid">
        <title>Nucleotide sequence of a 7-kb fragment of pACM1 encoding an IncM DNA primase and other putative proteins associated with conjugation.</title>
        <authorList>
            <person name="Preston K.E."/>
            <person name="Radomski C.C."/>
            <person name="Venezia R.A."/>
        </authorList>
    </citation>
    <scope>NUCLEOTIDE SEQUENCE</scope>
    <source>
        <strain evidence="2">ATCC 51983</strain>
        <plasmid evidence="2">pACM1</plasmid>
    </source>
</reference>
<sequence length="146" mass="16409">MSTELNQPAITARIIPNNRRMAFLPRLFGAWYLTGEAGVYNHARSLCADYQGGSWEFVELSCGSGFMYPLSAERFTVSVSGNWFEGELSAEATGIVLTLFTLNHMIWHAHDAGYEHICDMLITQQEKLKLYADQHAEAGLIYRAID</sequence>
<dbReference type="Gene3D" id="3.30.70.3580">
    <property type="entry name" value="Antirestriction protein"/>
    <property type="match status" value="1"/>
</dbReference>
<reference evidence="2" key="6">
    <citation type="journal article" date="2014" name="Plasmid">
        <title>The complete nucleotide sequence of the multi-drug resistance-encoding IncL/M plasmid pACM1.</title>
        <authorList>
            <person name="Preston K.E."/>
            <person name="Hitchcock S.A."/>
            <person name="Aziz A.Y."/>
            <person name="Tine J.A."/>
        </authorList>
    </citation>
    <scope>NUCLEOTIDE SEQUENCE</scope>
    <source>
        <strain evidence="2">ATCC 51983</strain>
        <plasmid evidence="2">pACM1</plasmid>
    </source>
</reference>
<dbReference type="EMBL" id="JAGKON010000039">
    <property type="protein sequence ID" value="MBQ0603654.1"/>
    <property type="molecule type" value="Genomic_DNA"/>
</dbReference>
<comment type="similarity">
    <text evidence="1">Belongs to the antirestriction protein family.</text>
</comment>